<dbReference type="Proteomes" id="UP000321248">
    <property type="component" value="Unassembled WGS sequence"/>
</dbReference>
<name>A0A5C8KJ97_9GAMM</name>
<dbReference type="GO" id="GO:0015627">
    <property type="term" value="C:type II protein secretion system complex"/>
    <property type="evidence" value="ECO:0007669"/>
    <property type="project" value="InterPro"/>
</dbReference>
<keyword evidence="3" id="KW-0813">Transport</keyword>
<evidence type="ECO:0000256" key="5">
    <source>
        <dbReference type="ARBA" id="ARBA00022519"/>
    </source>
</evidence>
<evidence type="ECO:0000313" key="13">
    <source>
        <dbReference type="EMBL" id="TXK60578.1"/>
    </source>
</evidence>
<evidence type="ECO:0000256" key="6">
    <source>
        <dbReference type="ARBA" id="ARBA00022692"/>
    </source>
</evidence>
<dbReference type="CDD" id="cd24017">
    <property type="entry name" value="ASKHA_T2SSL_N"/>
    <property type="match status" value="1"/>
</dbReference>
<gene>
    <name evidence="13" type="ORF">FU658_12460</name>
</gene>
<keyword evidence="6" id="KW-0812">Transmembrane</keyword>
<organism evidence="13 14">
    <name type="scientific">Alkalisalibacterium limincola</name>
    <dbReference type="NCBI Taxonomy" id="2699169"/>
    <lineage>
        <taxon>Bacteria</taxon>
        <taxon>Pseudomonadati</taxon>
        <taxon>Pseudomonadota</taxon>
        <taxon>Gammaproteobacteria</taxon>
        <taxon>Lysobacterales</taxon>
        <taxon>Lysobacteraceae</taxon>
        <taxon>Alkalisalibacterium</taxon>
    </lineage>
</organism>
<dbReference type="NCBIfam" id="TIGR01709">
    <property type="entry name" value="typeII_sec_gspL"/>
    <property type="match status" value="1"/>
</dbReference>
<evidence type="ECO:0000256" key="2">
    <source>
        <dbReference type="ARBA" id="ARBA00005318"/>
    </source>
</evidence>
<evidence type="ECO:0000256" key="1">
    <source>
        <dbReference type="ARBA" id="ARBA00004377"/>
    </source>
</evidence>
<proteinExistence type="inferred from homology"/>
<evidence type="ECO:0000256" key="10">
    <source>
        <dbReference type="SAM" id="MobiDB-lite"/>
    </source>
</evidence>
<evidence type="ECO:0000256" key="3">
    <source>
        <dbReference type="ARBA" id="ARBA00022448"/>
    </source>
</evidence>
<evidence type="ECO:0008006" key="15">
    <source>
        <dbReference type="Google" id="ProtNLM"/>
    </source>
</evidence>
<dbReference type="OrthoDB" id="9788973at2"/>
<dbReference type="InterPro" id="IPR043129">
    <property type="entry name" value="ATPase_NBD"/>
</dbReference>
<evidence type="ECO:0000313" key="14">
    <source>
        <dbReference type="Proteomes" id="UP000321248"/>
    </source>
</evidence>
<dbReference type="InterPro" id="IPR024230">
    <property type="entry name" value="GspL_cyto_dom"/>
</dbReference>
<dbReference type="GO" id="GO:0015628">
    <property type="term" value="P:protein secretion by the type II secretion system"/>
    <property type="evidence" value="ECO:0007669"/>
    <property type="project" value="InterPro"/>
</dbReference>
<dbReference type="EMBL" id="VRTS01000009">
    <property type="protein sequence ID" value="TXK60578.1"/>
    <property type="molecule type" value="Genomic_DNA"/>
</dbReference>
<feature type="compositionally biased region" description="Gly residues" evidence="10">
    <location>
        <begin position="181"/>
        <end position="191"/>
    </location>
</feature>
<evidence type="ECO:0000256" key="9">
    <source>
        <dbReference type="ARBA" id="ARBA00023136"/>
    </source>
</evidence>
<dbReference type="Gene3D" id="3.30.1300.30">
    <property type="entry name" value="GSPII I/J protein-like"/>
    <property type="match status" value="1"/>
</dbReference>
<feature type="region of interest" description="Disordered" evidence="10">
    <location>
        <begin position="171"/>
        <end position="199"/>
    </location>
</feature>
<comment type="similarity">
    <text evidence="2">Belongs to the GSP L family.</text>
</comment>
<dbReference type="SUPFAM" id="SSF53067">
    <property type="entry name" value="Actin-like ATPase domain"/>
    <property type="match status" value="1"/>
</dbReference>
<comment type="caution">
    <text evidence="13">The sequence shown here is derived from an EMBL/GenBank/DDBJ whole genome shotgun (WGS) entry which is preliminary data.</text>
</comment>
<dbReference type="Gene3D" id="3.30.420.380">
    <property type="match status" value="1"/>
</dbReference>
<dbReference type="GO" id="GO:0009276">
    <property type="term" value="C:Gram-negative-bacterium-type cell wall"/>
    <property type="evidence" value="ECO:0007669"/>
    <property type="project" value="InterPro"/>
</dbReference>
<feature type="domain" description="GspL periplasmic" evidence="12">
    <location>
        <begin position="531"/>
        <end position="658"/>
    </location>
</feature>
<evidence type="ECO:0000259" key="11">
    <source>
        <dbReference type="Pfam" id="PF05134"/>
    </source>
</evidence>
<sequence length="681" mass="72685">MRQRARQRGAALVVALLAVALAVVLAAGLLAQGEQQRAHLRDSLRSEQSWQLMVGLEAWAADTLAGEVRAVDTLADPWLQAMPPIDVPGARISGRLRDLGGCFDLNSLAPAGVADPLRIEALQRVLVALDLDPFIAVEAADWIDRDLEPLPGGARTGPTWVGCPAGAPATGPWRTPARSGGLPGSTPGPGNGSSRTCVRCPPRRRSTSIPHRRCCGWRWIRASTRRWHGAWPAPSTAPIPRWRPLPRRWSARAWPESTWARPDCRRASTWPRAGSNPRGCVTCTAASLNATAAWPGSECWRGREGNCEHILAPQAHCYDRADARPTPENPFRRTHEWLSGPANTAGPLTVVVPAEDVLLLEVERLPGSDATLARALPYAIEEQLAVAVETQHVAWVPSQAPGKVVVGVVARTTLQGWLDALRRDGLEPDAMVPEGLLVPWQPGRVGLLVEGGRAVARLGRSRVFCGRTEEVLALVSGDTSLVDRVDVDTSPGAIRAIDLYARTLASDPASSLNLLQGSFAPRNRHAGLRRTWTIAGATAVLAVLLATTHLGIERSKLAAQVDAQRAEMTALYRQLVPGNDPVASPEAYLASALRAAGQGEDPLIATLGNLSAALAREGCCTIQSLDYRNRALDAVVDAPDVAALDALRARLAGDGMRVELVGATPGSRGVEGRLRLGGEAR</sequence>
<dbReference type="AlphaFoldDB" id="A0A5C8KJ97"/>
<keyword evidence="14" id="KW-1185">Reference proteome</keyword>
<keyword evidence="9" id="KW-0472">Membrane</keyword>
<evidence type="ECO:0000259" key="12">
    <source>
        <dbReference type="Pfam" id="PF12693"/>
    </source>
</evidence>
<dbReference type="Pfam" id="PF12693">
    <property type="entry name" value="GspL_C"/>
    <property type="match status" value="1"/>
</dbReference>
<evidence type="ECO:0000256" key="4">
    <source>
        <dbReference type="ARBA" id="ARBA00022475"/>
    </source>
</evidence>
<evidence type="ECO:0000256" key="8">
    <source>
        <dbReference type="ARBA" id="ARBA00022989"/>
    </source>
</evidence>
<accession>A0A5C8KJ97</accession>
<dbReference type="Pfam" id="PF05134">
    <property type="entry name" value="T2SSL"/>
    <property type="match status" value="1"/>
</dbReference>
<keyword evidence="5" id="KW-0997">Cell inner membrane</keyword>
<dbReference type="GO" id="GO:0005886">
    <property type="term" value="C:plasma membrane"/>
    <property type="evidence" value="ECO:0007669"/>
    <property type="project" value="UniProtKB-SubCell"/>
</dbReference>
<protein>
    <recommendedName>
        <fullName evidence="15">GspL periplasmic domain-containing protein</fullName>
    </recommendedName>
</protein>
<keyword evidence="4" id="KW-1003">Cell membrane</keyword>
<keyword evidence="8" id="KW-1133">Transmembrane helix</keyword>
<reference evidence="13 14" key="1">
    <citation type="submission" date="2019-08" db="EMBL/GenBank/DDBJ databases">
        <authorList>
            <person name="Karlyshev A.V."/>
        </authorList>
    </citation>
    <scope>NUCLEOTIDE SEQUENCE [LARGE SCALE GENOMIC DNA]</scope>
    <source>
        <strain evidence="13 14">Alg18-2.2</strain>
    </source>
</reference>
<evidence type="ECO:0000256" key="7">
    <source>
        <dbReference type="ARBA" id="ARBA00022927"/>
    </source>
</evidence>
<feature type="domain" description="GspL cytoplasmic actin-ATPase-like" evidence="11">
    <location>
        <begin position="345"/>
        <end position="447"/>
    </location>
</feature>
<dbReference type="InterPro" id="IPR025691">
    <property type="entry name" value="GspL_pp_dom"/>
</dbReference>
<dbReference type="InterPro" id="IPR007812">
    <property type="entry name" value="T2SS_protein-GspL"/>
</dbReference>
<keyword evidence="7" id="KW-0653">Protein transport</keyword>
<comment type="subcellular location">
    <subcellularLocation>
        <location evidence="1">Cell inner membrane</location>
        <topology evidence="1">Single-pass membrane protein</topology>
    </subcellularLocation>
</comment>